<dbReference type="InterPro" id="IPR001094">
    <property type="entry name" value="Flavdoxin-like"/>
</dbReference>
<dbReference type="PROSITE" id="PS50902">
    <property type="entry name" value="FLAVODOXIN_LIKE"/>
    <property type="match status" value="1"/>
</dbReference>
<sequence length="601" mass="67795">MGVDPEHSLLILYGSETGTAQDAAERLWRQAVQRGLETRVMAMDDFPVTQLLYERLIVFVVATTGQGDPPANMSKTWTFLLRRSLPSNSLSSSCVAVLGLGDSSYVKFNFIAKKLHRRLTDGLGATPLCPAGLADDQHDLGPSAVIDPWSTELWSHIKTRVYPSLCIESVQDVSFENPLILRWGVTALSDDSLATQISAAPPDGSSYCVTLTSNLRTTPEDHFQDARIFRMRSDEEGRKFSYSPGDVAYITPSNSSEAVDKFFSLFEANRFHKSNKVMLEQIHKGVTVPIQLSNKTFTLENCVRNYWDLSVIPSRSLFEVLASVSTDELEKEKLIELSSPAGTQELYDYCNRPRRTVLEVLADFPHSRSRLKLEHMFDLMKIIRPRAFSIASSPLESELMLLVAVVQYRTRLKAPRLGLCSNWLKNLPHGSKLNVTIKKGSLRFPSSNSNGDSSPVVMVGPGTGVAPFRSFIITEWLKESDEEKRPLTLFYGSRNREADYFFRKDWAMVHHLDVFTAFSRDQPHKIYVQHVLLDQKELIVNQLVSHSGHFFVAGSSKDMPEAVRNAVKKSAIEAGRMSDSEADKWLEKMDRENRYQQEVWS</sequence>
<evidence type="ECO:0000256" key="6">
    <source>
        <dbReference type="ARBA" id="ARBA00022643"/>
    </source>
</evidence>
<dbReference type="GO" id="GO:0005829">
    <property type="term" value="C:cytosol"/>
    <property type="evidence" value="ECO:0007669"/>
    <property type="project" value="TreeGrafter"/>
</dbReference>
<evidence type="ECO:0000256" key="1">
    <source>
        <dbReference type="ARBA" id="ARBA00001917"/>
    </source>
</evidence>
<feature type="binding site" evidence="10">
    <location>
        <begin position="519"/>
        <end position="520"/>
    </location>
    <ligand>
        <name>NADP(+)</name>
        <dbReference type="ChEBI" id="CHEBI:58349"/>
    </ligand>
</feature>
<feature type="binding site" evidence="10">
    <location>
        <begin position="15"/>
        <end position="20"/>
    </location>
    <ligand>
        <name>FMN</name>
        <dbReference type="ChEBI" id="CHEBI:58210"/>
    </ligand>
</feature>
<gene>
    <name evidence="14" type="primary">ndor1_0</name>
    <name evidence="13" type="synonym">ndor1_3</name>
    <name evidence="13" type="ORF">CM83_40006</name>
    <name evidence="14" type="ORF">CM83_40009</name>
</gene>
<dbReference type="InterPro" id="IPR023173">
    <property type="entry name" value="NADPH_Cyt_P450_Rdtase_alpha"/>
</dbReference>
<feature type="binding site" evidence="10">
    <location>
        <begin position="100"/>
        <end position="109"/>
    </location>
    <ligand>
        <name>FMN</name>
        <dbReference type="ChEBI" id="CHEBI:58210"/>
    </ligand>
</feature>
<dbReference type="PRINTS" id="PR00371">
    <property type="entry name" value="FPNCR"/>
</dbReference>
<accession>A0A0A9XGC8</accession>
<evidence type="ECO:0000259" key="11">
    <source>
        <dbReference type="PROSITE" id="PS50902"/>
    </source>
</evidence>
<organism evidence="14">
    <name type="scientific">Lygus hesperus</name>
    <name type="common">Western plant bug</name>
    <dbReference type="NCBI Taxonomy" id="30085"/>
    <lineage>
        <taxon>Eukaryota</taxon>
        <taxon>Metazoa</taxon>
        <taxon>Ecdysozoa</taxon>
        <taxon>Arthropoda</taxon>
        <taxon>Hexapoda</taxon>
        <taxon>Insecta</taxon>
        <taxon>Pterygota</taxon>
        <taxon>Neoptera</taxon>
        <taxon>Paraneoptera</taxon>
        <taxon>Hemiptera</taxon>
        <taxon>Heteroptera</taxon>
        <taxon>Panheteroptera</taxon>
        <taxon>Cimicomorpha</taxon>
        <taxon>Miridae</taxon>
        <taxon>Mirini</taxon>
        <taxon>Lygus</taxon>
    </lineage>
</organism>
<comment type="cofactor">
    <cofactor evidence="1 10">
        <name>FMN</name>
        <dbReference type="ChEBI" id="CHEBI:58210"/>
    </cofactor>
</comment>
<evidence type="ECO:0000313" key="13">
    <source>
        <dbReference type="EMBL" id="JAG16099.1"/>
    </source>
</evidence>
<feature type="binding site" evidence="10">
    <location>
        <position position="463"/>
    </location>
    <ligand>
        <name>NADP(+)</name>
        <dbReference type="ChEBI" id="CHEBI:58349"/>
    </ligand>
</feature>
<keyword evidence="7 10" id="KW-0274">FAD</keyword>
<dbReference type="GO" id="GO:0005634">
    <property type="term" value="C:nucleus"/>
    <property type="evidence" value="ECO:0007669"/>
    <property type="project" value="UniProtKB-ARBA"/>
</dbReference>
<dbReference type="InterPro" id="IPR001433">
    <property type="entry name" value="OxRdtase_FAD/NAD-bd"/>
</dbReference>
<dbReference type="Pfam" id="PF00175">
    <property type="entry name" value="NAD_binding_1"/>
    <property type="match status" value="1"/>
</dbReference>
<proteinExistence type="inferred from homology"/>
<dbReference type="InterPro" id="IPR028879">
    <property type="entry name" value="NDOR1"/>
</dbReference>
<dbReference type="PANTHER" id="PTHR19384">
    <property type="entry name" value="NITRIC OXIDE SYNTHASE-RELATED"/>
    <property type="match status" value="1"/>
</dbReference>
<comment type="similarity">
    <text evidence="10">In the C-terminal section; belongs to the flavoprotein pyridine nucleotide cytochrome reductase family.</text>
</comment>
<feature type="binding site" evidence="10">
    <location>
        <begin position="62"/>
        <end position="65"/>
    </location>
    <ligand>
        <name>FMN</name>
        <dbReference type="ChEBI" id="CHEBI:58210"/>
    </ligand>
</feature>
<comment type="function">
    <text evidence="10">NADPH-dependent reductase which is a central component of the cytosolic iron-sulfur (Fe-S) protein assembly (CIA) machinery. Transfers electrons from NADPH via its FAD and FMN prosthetic groups to the [2Fe-2S] cluster of the anamorsin/DRE2 homolog, another key component of the CIA machinery. In turn, this reduced cluster provides electrons for assembly of cytosolic iron-sulfur cluster proteins.</text>
</comment>
<evidence type="ECO:0000256" key="7">
    <source>
        <dbReference type="ARBA" id="ARBA00022827"/>
    </source>
</evidence>
<evidence type="ECO:0000256" key="3">
    <source>
        <dbReference type="ARBA" id="ARBA00004496"/>
    </source>
</evidence>
<feature type="domain" description="FAD-binding FR-type" evidence="12">
    <location>
        <begin position="204"/>
        <end position="445"/>
    </location>
</feature>
<dbReference type="SUPFAM" id="SSF52343">
    <property type="entry name" value="Ferredoxin reductase-like, C-terminal NADP-linked domain"/>
    <property type="match status" value="1"/>
</dbReference>
<dbReference type="GO" id="GO:0160246">
    <property type="term" value="F:NADPH-iron-sulfur [2Fe-2S] protein oxidoreductase activity"/>
    <property type="evidence" value="ECO:0007669"/>
    <property type="project" value="InterPro"/>
</dbReference>
<dbReference type="EC" id="1.18.1.-" evidence="10"/>
<feature type="domain" description="Flavodoxin-like" evidence="11">
    <location>
        <begin position="9"/>
        <end position="154"/>
    </location>
</feature>
<evidence type="ECO:0000313" key="14">
    <source>
        <dbReference type="EMBL" id="JAG16100.1"/>
    </source>
</evidence>
<dbReference type="PRINTS" id="PR00369">
    <property type="entry name" value="FLAVODOXIN"/>
</dbReference>
<dbReference type="Pfam" id="PF00258">
    <property type="entry name" value="Flavodoxin_1"/>
    <property type="match status" value="1"/>
</dbReference>
<comment type="cofactor">
    <cofactor evidence="2 10">
        <name>FAD</name>
        <dbReference type="ChEBI" id="CHEBI:57692"/>
    </cofactor>
</comment>
<dbReference type="EMBL" id="GBHO01027505">
    <property type="protein sequence ID" value="JAG16099.1"/>
    <property type="molecule type" value="Transcribed_RNA"/>
</dbReference>
<dbReference type="Gene3D" id="3.40.50.80">
    <property type="entry name" value="Nucleotide-binding domain of ferredoxin-NADP reductase (FNR) module"/>
    <property type="match status" value="1"/>
</dbReference>
<dbReference type="GO" id="GO:0010181">
    <property type="term" value="F:FMN binding"/>
    <property type="evidence" value="ECO:0007669"/>
    <property type="project" value="UniProtKB-UniRule"/>
</dbReference>
<feature type="binding site" evidence="10">
    <location>
        <position position="354"/>
    </location>
    <ligand>
        <name>FAD</name>
        <dbReference type="ChEBI" id="CHEBI:57692"/>
    </ligand>
</feature>
<evidence type="ECO:0000256" key="2">
    <source>
        <dbReference type="ARBA" id="ARBA00001974"/>
    </source>
</evidence>
<keyword evidence="5 10" id="KW-0285">Flavoprotein</keyword>
<dbReference type="EMBL" id="GBHO01027504">
    <property type="protein sequence ID" value="JAG16100.1"/>
    <property type="molecule type" value="Transcribed_RNA"/>
</dbReference>
<comment type="subcellular location">
    <subcellularLocation>
        <location evidence="3 10">Cytoplasm</location>
    </subcellularLocation>
</comment>
<protein>
    <recommendedName>
        <fullName evidence="10">NADPH-dependent diflavin oxidoreductase 1</fullName>
        <ecNumber evidence="10">1.18.1.-</ecNumber>
    </recommendedName>
    <alternativeName>
        <fullName evidence="10">NADPH-dependent FMN and FAD-containing oxidoreductase</fullName>
    </alternativeName>
</protein>
<dbReference type="GO" id="GO:0016651">
    <property type="term" value="F:oxidoreductase activity, acting on NAD(P)H"/>
    <property type="evidence" value="ECO:0007669"/>
    <property type="project" value="UniProtKB-UniRule"/>
</dbReference>
<dbReference type="InterPro" id="IPR001709">
    <property type="entry name" value="Flavoprot_Pyr_Nucl_cyt_Rdtase"/>
</dbReference>
<reference evidence="14" key="2">
    <citation type="submission" date="2014-07" db="EMBL/GenBank/DDBJ databases">
        <authorList>
            <person name="Hull J."/>
        </authorList>
    </citation>
    <scope>NUCLEOTIDE SEQUENCE</scope>
</reference>
<reference evidence="14" key="1">
    <citation type="journal article" date="2014" name="PLoS ONE">
        <title>Transcriptome-Based Identification of ABC Transporters in the Western Tarnished Plant Bug Lygus hesperus.</title>
        <authorList>
            <person name="Hull J.J."/>
            <person name="Chaney K."/>
            <person name="Geib S.M."/>
            <person name="Fabrick J.A."/>
            <person name="Brent C.S."/>
            <person name="Walsh D."/>
            <person name="Lavine L.C."/>
        </authorList>
    </citation>
    <scope>NUCLEOTIDE SEQUENCE</scope>
</reference>
<dbReference type="Gene3D" id="2.40.30.10">
    <property type="entry name" value="Translation factors"/>
    <property type="match status" value="1"/>
</dbReference>
<comment type="similarity">
    <text evidence="10">In the N-terminal section; belongs to the flavodoxin family.</text>
</comment>
<dbReference type="HAMAP" id="MF_03178">
    <property type="entry name" value="NDOR1"/>
    <property type="match status" value="1"/>
</dbReference>
<evidence type="ECO:0000256" key="4">
    <source>
        <dbReference type="ARBA" id="ARBA00022490"/>
    </source>
</evidence>
<dbReference type="PANTHER" id="PTHR19384:SF10">
    <property type="entry name" value="NADPH-DEPENDENT DIFLAVIN OXIDOREDUCTASE 1"/>
    <property type="match status" value="1"/>
</dbReference>
<name>A0A0A9XGC8_LYGHE</name>
<feature type="binding site" evidence="10">
    <location>
        <begin position="525"/>
        <end position="529"/>
    </location>
    <ligand>
        <name>NADP(+)</name>
        <dbReference type="ChEBI" id="CHEBI:58349"/>
    </ligand>
</feature>
<comment type="similarity">
    <text evidence="10">Belongs to the NADPH-dependent diflavin oxidoreductase NDOR1 family.</text>
</comment>
<dbReference type="SUPFAM" id="SSF52218">
    <property type="entry name" value="Flavoproteins"/>
    <property type="match status" value="1"/>
</dbReference>
<dbReference type="PROSITE" id="PS51384">
    <property type="entry name" value="FAD_FR"/>
    <property type="match status" value="1"/>
</dbReference>
<dbReference type="SUPFAM" id="SSF63380">
    <property type="entry name" value="Riboflavin synthase domain-like"/>
    <property type="match status" value="1"/>
</dbReference>
<dbReference type="AlphaFoldDB" id="A0A0A9XGC8"/>
<dbReference type="InterPro" id="IPR017927">
    <property type="entry name" value="FAD-bd_FR_type"/>
</dbReference>
<dbReference type="GO" id="GO:0050661">
    <property type="term" value="F:NADP binding"/>
    <property type="evidence" value="ECO:0007669"/>
    <property type="project" value="UniProtKB-UniRule"/>
</dbReference>
<comment type="catalytic activity">
    <reaction evidence="10">
        <text>2 oxidized [2Fe-2S]-[protein] + NADPH = 2 reduced [2Fe-2S]-[protein] + NADP(+) + H(+)</text>
        <dbReference type="Rhea" id="RHEA:67716"/>
        <dbReference type="Rhea" id="RHEA-COMP:17327"/>
        <dbReference type="Rhea" id="RHEA-COMP:17328"/>
        <dbReference type="ChEBI" id="CHEBI:15378"/>
        <dbReference type="ChEBI" id="CHEBI:33737"/>
        <dbReference type="ChEBI" id="CHEBI:33738"/>
        <dbReference type="ChEBI" id="CHEBI:57783"/>
        <dbReference type="ChEBI" id="CHEBI:58349"/>
    </reaction>
</comment>
<feature type="binding site" evidence="10">
    <location>
        <begin position="386"/>
        <end position="389"/>
    </location>
    <ligand>
        <name>FAD</name>
        <dbReference type="ChEBI" id="CHEBI:57692"/>
    </ligand>
</feature>
<keyword evidence="8 10" id="KW-0521">NADP</keyword>
<dbReference type="InterPro" id="IPR003097">
    <property type="entry name" value="CysJ-like_FAD-binding"/>
</dbReference>
<evidence type="ECO:0000256" key="8">
    <source>
        <dbReference type="ARBA" id="ARBA00022857"/>
    </source>
</evidence>
<evidence type="ECO:0000256" key="10">
    <source>
        <dbReference type="HAMAP-Rule" id="MF_03178"/>
    </source>
</evidence>
<dbReference type="Pfam" id="PF00667">
    <property type="entry name" value="FAD_binding_1"/>
    <property type="match status" value="1"/>
</dbReference>
<dbReference type="GO" id="GO:0050660">
    <property type="term" value="F:flavin adenine dinucleotide binding"/>
    <property type="evidence" value="ECO:0007669"/>
    <property type="project" value="UniProtKB-UniRule"/>
</dbReference>
<keyword evidence="4 10" id="KW-0963">Cytoplasm</keyword>
<dbReference type="Gene3D" id="1.20.990.10">
    <property type="entry name" value="NADPH-cytochrome p450 Reductase, Chain A, domain 3"/>
    <property type="match status" value="1"/>
</dbReference>
<feature type="binding site" evidence="10">
    <location>
        <begin position="418"/>
        <end position="421"/>
    </location>
    <ligand>
        <name>FAD</name>
        <dbReference type="ChEBI" id="CHEBI:57692"/>
    </ligand>
</feature>
<keyword evidence="9 10" id="KW-0560">Oxidoreductase</keyword>
<keyword evidence="6 10" id="KW-0288">FMN</keyword>
<dbReference type="InterPro" id="IPR029039">
    <property type="entry name" value="Flavoprotein-like_sf"/>
</dbReference>
<dbReference type="GO" id="GO:0016226">
    <property type="term" value="P:iron-sulfur cluster assembly"/>
    <property type="evidence" value="ECO:0007669"/>
    <property type="project" value="UniProtKB-UniRule"/>
</dbReference>
<comment type="caution">
    <text evidence="10">Lacks conserved residue(s) required for the propagation of feature annotation.</text>
</comment>
<dbReference type="FunFam" id="3.40.50.360:FF:000015">
    <property type="entry name" value="NADPH-dependent diflavin oxidoreductase 1"/>
    <property type="match status" value="1"/>
</dbReference>
<evidence type="ECO:0000256" key="9">
    <source>
        <dbReference type="ARBA" id="ARBA00023002"/>
    </source>
</evidence>
<dbReference type="InterPro" id="IPR008254">
    <property type="entry name" value="Flavodoxin/NO_synth"/>
</dbReference>
<dbReference type="FunFam" id="3.40.50.80:FF:000030">
    <property type="entry name" value="NADPH-dependent diflavin oxidoreductase 1"/>
    <property type="match status" value="1"/>
</dbReference>
<evidence type="ECO:0000259" key="12">
    <source>
        <dbReference type="PROSITE" id="PS51384"/>
    </source>
</evidence>
<dbReference type="InterPro" id="IPR017938">
    <property type="entry name" value="Riboflavin_synthase-like_b-brl"/>
</dbReference>
<feature type="binding site" evidence="10">
    <location>
        <position position="136"/>
    </location>
    <ligand>
        <name>FMN</name>
        <dbReference type="ChEBI" id="CHEBI:58210"/>
    </ligand>
</feature>
<dbReference type="Gene3D" id="3.40.50.360">
    <property type="match status" value="1"/>
</dbReference>
<evidence type="ECO:0000256" key="5">
    <source>
        <dbReference type="ARBA" id="ARBA00022630"/>
    </source>
</evidence>
<dbReference type="InterPro" id="IPR039261">
    <property type="entry name" value="FNR_nucleotide-bd"/>
</dbReference>
<feature type="binding site" evidence="10">
    <location>
        <position position="600"/>
    </location>
    <ligand>
        <name>FAD</name>
        <dbReference type="ChEBI" id="CHEBI:57692"/>
    </ligand>
</feature>